<dbReference type="InterPro" id="IPR003356">
    <property type="entry name" value="DNA_methylase_A-5"/>
</dbReference>
<protein>
    <recommendedName>
        <fullName evidence="1">site-specific DNA-methyltransferase (adenine-specific)</fullName>
        <ecNumber evidence="1">2.1.1.72</ecNumber>
    </recommendedName>
</protein>
<dbReference type="Pfam" id="PF02384">
    <property type="entry name" value="N6_Mtase"/>
    <property type="match status" value="1"/>
</dbReference>
<dbReference type="PANTHER" id="PTHR33841">
    <property type="entry name" value="DNA METHYLTRANSFERASE YEEA-RELATED"/>
    <property type="match status" value="1"/>
</dbReference>
<evidence type="ECO:0000313" key="9">
    <source>
        <dbReference type="Proteomes" id="UP000233654"/>
    </source>
</evidence>
<comment type="catalytic activity">
    <reaction evidence="6">
        <text>a 2'-deoxyadenosine in DNA + S-adenosyl-L-methionine = an N(6)-methyl-2'-deoxyadenosine in DNA + S-adenosyl-L-homocysteine + H(+)</text>
        <dbReference type="Rhea" id="RHEA:15197"/>
        <dbReference type="Rhea" id="RHEA-COMP:12418"/>
        <dbReference type="Rhea" id="RHEA-COMP:12419"/>
        <dbReference type="ChEBI" id="CHEBI:15378"/>
        <dbReference type="ChEBI" id="CHEBI:57856"/>
        <dbReference type="ChEBI" id="CHEBI:59789"/>
        <dbReference type="ChEBI" id="CHEBI:90615"/>
        <dbReference type="ChEBI" id="CHEBI:90616"/>
        <dbReference type="EC" id="2.1.1.72"/>
    </reaction>
</comment>
<evidence type="ECO:0000256" key="1">
    <source>
        <dbReference type="ARBA" id="ARBA00011900"/>
    </source>
</evidence>
<organism evidence="8 9">
    <name type="scientific">Candidatus Anoxymicrobium japonicum</name>
    <dbReference type="NCBI Taxonomy" id="2013648"/>
    <lineage>
        <taxon>Bacteria</taxon>
        <taxon>Bacillati</taxon>
        <taxon>Actinomycetota</taxon>
        <taxon>Candidatus Geothermincolia</taxon>
        <taxon>Candidatus Geothermincolales</taxon>
        <taxon>Candidatus Anoxymicrobiaceae</taxon>
        <taxon>Candidatus Anoxymicrobium</taxon>
    </lineage>
</organism>
<dbReference type="Proteomes" id="UP000233654">
    <property type="component" value="Unassembled WGS sequence"/>
</dbReference>
<proteinExistence type="predicted"/>
<accession>A0A2N3G4G4</accession>
<comment type="caution">
    <text evidence="8">The sequence shown here is derived from an EMBL/GenBank/DDBJ whole genome shotgun (WGS) entry which is preliminary data.</text>
</comment>
<evidence type="ECO:0000256" key="3">
    <source>
        <dbReference type="ARBA" id="ARBA00022679"/>
    </source>
</evidence>
<dbReference type="GO" id="GO:0009007">
    <property type="term" value="F:site-specific DNA-methyltransferase (adenine-specific) activity"/>
    <property type="evidence" value="ECO:0007669"/>
    <property type="project" value="UniProtKB-EC"/>
</dbReference>
<dbReference type="InterPro" id="IPR029063">
    <property type="entry name" value="SAM-dependent_MTases_sf"/>
</dbReference>
<dbReference type="PROSITE" id="PS00092">
    <property type="entry name" value="N6_MTASE"/>
    <property type="match status" value="1"/>
</dbReference>
<dbReference type="PRINTS" id="PR00507">
    <property type="entry name" value="N12N6MTFRASE"/>
</dbReference>
<sequence>MLRRAIISMSSIVSMISEAEEFVKSLPTKVGFSAYQEVMAPVLRLYDSMPLPGEDKLRRRYEAELASLLVVREIAVQWGSTYRSPVPPIMDGLSIIYPIFSLPFSLSRQVSEWLLSVDFAIEGQRLFDQAAEFVLSQHKKKRPLSEFYTPTHIAEHIADSLNLSAAELISGQIVLDPACGNGTLLVAVARRLVKAALSGQIAPRAMLSRLDSIFHGSDVQPFAIAMARWQLLLAFSPVWSSITDVHLPRFPNVQLRDTLSDPTFRWQTDRKVDYVITNPPFAKIPIDRIVSRLDYEDVIYGQPNLYQLFLWWSVRATKPGGRIAVVVPQSFRSGLYFRKLRQRLNDDCSLLSITQFTDREGVFDGVDSSLMIVVLERKGEQYNRAVNSPVLTRVSRDGRDLDNLAPVLIPQRRIVHSTSQGPVWIISNNVMDYDIVDKVYAKSMPLGKLQDIFSIHNGGFVWNQHKPLLTGDWYPGTAPLLSTQNVSFMEFTFPVDYLVKNGRQFTMASPEVRARCKKRICLLVKRTTPKKHGRRVIAALVTDEFAEQYHEYFIENHLNSVSITETASAVLLLGLTGWFNSRLLNFVFQMMNGNSHISTHEMEILPVPLDFLSQIAPIVKRLGKNATKVQDSLWNYLDHKMYLYYNLSDTEIRRVDAIVPAQVYHVC</sequence>
<dbReference type="AlphaFoldDB" id="A0A2N3G4G4"/>
<evidence type="ECO:0000256" key="4">
    <source>
        <dbReference type="ARBA" id="ARBA00022747"/>
    </source>
</evidence>
<name>A0A2N3G4G4_9ACTN</name>
<dbReference type="Gene3D" id="3.40.50.150">
    <property type="entry name" value="Vaccinia Virus protein VP39"/>
    <property type="match status" value="1"/>
</dbReference>
<dbReference type="InterPro" id="IPR002052">
    <property type="entry name" value="DNA_methylase_N6_adenine_CS"/>
</dbReference>
<gene>
    <name evidence="8" type="ORF">CVT63_07065</name>
</gene>
<dbReference type="GO" id="GO:0003677">
    <property type="term" value="F:DNA binding"/>
    <property type="evidence" value="ECO:0007669"/>
    <property type="project" value="UniProtKB-KW"/>
</dbReference>
<keyword evidence="3" id="KW-0808">Transferase</keyword>
<feature type="domain" description="DNA methylase adenine-specific" evidence="7">
    <location>
        <begin position="126"/>
        <end position="381"/>
    </location>
</feature>
<keyword evidence="4" id="KW-0680">Restriction system</keyword>
<dbReference type="EC" id="2.1.1.72" evidence="1"/>
<evidence type="ECO:0000256" key="2">
    <source>
        <dbReference type="ARBA" id="ARBA00022603"/>
    </source>
</evidence>
<dbReference type="PANTHER" id="PTHR33841:SF6">
    <property type="entry name" value="TYPE II METHYLTRANSFERASE M.HINDII"/>
    <property type="match status" value="1"/>
</dbReference>
<dbReference type="EMBL" id="PHEX01000072">
    <property type="protein sequence ID" value="PKQ27611.1"/>
    <property type="molecule type" value="Genomic_DNA"/>
</dbReference>
<keyword evidence="2" id="KW-0489">Methyltransferase</keyword>
<dbReference type="InterPro" id="IPR050953">
    <property type="entry name" value="N4_N6_ade-DNA_methylase"/>
</dbReference>
<evidence type="ECO:0000313" key="8">
    <source>
        <dbReference type="EMBL" id="PKQ27611.1"/>
    </source>
</evidence>
<keyword evidence="5" id="KW-0238">DNA-binding</keyword>
<evidence type="ECO:0000256" key="5">
    <source>
        <dbReference type="ARBA" id="ARBA00023125"/>
    </source>
</evidence>
<evidence type="ECO:0000259" key="7">
    <source>
        <dbReference type="Pfam" id="PF02384"/>
    </source>
</evidence>
<reference evidence="8 9" key="1">
    <citation type="journal article" date="2017" name="ISME J.">
        <title>Potential for microbial H2 and metal transformations associated with novel bacteria and archaea in deep terrestrial subsurface sediments.</title>
        <authorList>
            <person name="Hernsdorf A.W."/>
            <person name="Amano Y."/>
            <person name="Miyakawa K."/>
            <person name="Ise K."/>
            <person name="Suzuki Y."/>
            <person name="Anantharaman K."/>
            <person name="Probst A."/>
            <person name="Burstein D."/>
            <person name="Thomas B.C."/>
            <person name="Banfield J.F."/>
        </authorList>
    </citation>
    <scope>NUCLEOTIDE SEQUENCE [LARGE SCALE GENOMIC DNA]</scope>
    <source>
        <strain evidence="8">HGW-Actinobacteria-3</strain>
    </source>
</reference>
<dbReference type="GO" id="GO:0032259">
    <property type="term" value="P:methylation"/>
    <property type="evidence" value="ECO:0007669"/>
    <property type="project" value="UniProtKB-KW"/>
</dbReference>
<dbReference type="GO" id="GO:0009307">
    <property type="term" value="P:DNA restriction-modification system"/>
    <property type="evidence" value="ECO:0007669"/>
    <property type="project" value="UniProtKB-KW"/>
</dbReference>
<dbReference type="GO" id="GO:0008170">
    <property type="term" value="F:N-methyltransferase activity"/>
    <property type="evidence" value="ECO:0007669"/>
    <property type="project" value="InterPro"/>
</dbReference>
<evidence type="ECO:0000256" key="6">
    <source>
        <dbReference type="ARBA" id="ARBA00047942"/>
    </source>
</evidence>
<dbReference type="SUPFAM" id="SSF53335">
    <property type="entry name" value="S-adenosyl-L-methionine-dependent methyltransferases"/>
    <property type="match status" value="1"/>
</dbReference>